<keyword evidence="3 4" id="KW-0456">Lyase</keyword>
<dbReference type="InterPro" id="IPR002022">
    <property type="entry name" value="Pec_lyase"/>
</dbReference>
<dbReference type="Pfam" id="PF00544">
    <property type="entry name" value="Pectate_lyase_4"/>
    <property type="match status" value="1"/>
</dbReference>
<comment type="subcellular location">
    <subcellularLocation>
        <location evidence="4">Secreted</location>
    </subcellularLocation>
</comment>
<evidence type="ECO:0000256" key="3">
    <source>
        <dbReference type="ARBA" id="ARBA00023239"/>
    </source>
</evidence>
<gene>
    <name evidence="7" type="ORF">DC53_00840</name>
</gene>
<accession>A0ABD3YEF8</accession>
<feature type="region of interest" description="Disordered" evidence="5">
    <location>
        <begin position="610"/>
        <end position="631"/>
    </location>
</feature>
<evidence type="ECO:0000313" key="8">
    <source>
        <dbReference type="Proteomes" id="UP000027154"/>
    </source>
</evidence>
<dbReference type="EMBL" id="JJNZ01000002">
    <property type="protein sequence ID" value="KDC53521.1"/>
    <property type="molecule type" value="Genomic_DNA"/>
</dbReference>
<evidence type="ECO:0000313" key="7">
    <source>
        <dbReference type="EMBL" id="KDC53521.1"/>
    </source>
</evidence>
<comment type="caution">
    <text evidence="7">The sequence shown here is derived from an EMBL/GenBank/DDBJ whole genome shotgun (WGS) entry which is preliminary data.</text>
</comment>
<dbReference type="Gene3D" id="2.160.20.10">
    <property type="entry name" value="Single-stranded right-handed beta-helix, Pectin lyase-like"/>
    <property type="match status" value="2"/>
</dbReference>
<keyword evidence="4" id="KW-0119">Carbohydrate metabolism</keyword>
<evidence type="ECO:0000256" key="2">
    <source>
        <dbReference type="ARBA" id="ARBA00023085"/>
    </source>
</evidence>
<dbReference type="GO" id="GO:0000272">
    <property type="term" value="P:polysaccharide catabolic process"/>
    <property type="evidence" value="ECO:0007669"/>
    <property type="project" value="UniProtKB-KW"/>
</dbReference>
<dbReference type="InterPro" id="IPR045032">
    <property type="entry name" value="PEL"/>
</dbReference>
<keyword evidence="4" id="KW-0624">Polysaccharide degradation</keyword>
<organism evidence="7 8">
    <name type="scientific">Pseudoalteromonas fuliginea</name>
    <dbReference type="NCBI Taxonomy" id="1872678"/>
    <lineage>
        <taxon>Bacteria</taxon>
        <taxon>Pseudomonadati</taxon>
        <taxon>Pseudomonadota</taxon>
        <taxon>Gammaproteobacteria</taxon>
        <taxon>Alteromonadales</taxon>
        <taxon>Pseudoalteromonadaceae</taxon>
        <taxon>Pseudoalteromonas</taxon>
    </lineage>
</organism>
<evidence type="ECO:0000256" key="5">
    <source>
        <dbReference type="SAM" id="MobiDB-lite"/>
    </source>
</evidence>
<dbReference type="RefSeq" id="WP_033028326.1">
    <property type="nucleotide sequence ID" value="NZ_JJNZ01000002.1"/>
</dbReference>
<comment type="similarity">
    <text evidence="4">Belongs to the polysaccharide lyase 1 family.</text>
</comment>
<keyword evidence="2" id="KW-0063">Aspartyl esterase</keyword>
<name>A0ABD3YEF8_9GAMM</name>
<dbReference type="Pfam" id="PF01095">
    <property type="entry name" value="Pectinesterase"/>
    <property type="match status" value="1"/>
</dbReference>
<keyword evidence="4" id="KW-0964">Secreted</keyword>
<keyword evidence="1" id="KW-0378">Hydrolase</keyword>
<dbReference type="Gene3D" id="2.60.120.560">
    <property type="entry name" value="Exo-inulinase, domain 1"/>
    <property type="match status" value="1"/>
</dbReference>
<dbReference type="GO" id="GO:0016829">
    <property type="term" value="F:lyase activity"/>
    <property type="evidence" value="ECO:0007669"/>
    <property type="project" value="UniProtKB-KW"/>
</dbReference>
<evidence type="ECO:0000256" key="1">
    <source>
        <dbReference type="ARBA" id="ARBA00022801"/>
    </source>
</evidence>
<reference evidence="7 8" key="1">
    <citation type="submission" date="2014-04" db="EMBL/GenBank/DDBJ databases">
        <title>Pseudoalteromonas galatheae sp. nov., isolated from a deep-sea polychaete near Canal Concepcion, Chile.</title>
        <authorList>
            <person name="Machado H.R."/>
            <person name="Gram L."/>
            <person name="Vynne N.G."/>
        </authorList>
    </citation>
    <scope>NUCLEOTIDE SEQUENCE [LARGE SCALE GENOMIC DNA]</scope>
    <source>
        <strain evidence="7 8">KMM216</strain>
    </source>
</reference>
<dbReference type="InterPro" id="IPR011050">
    <property type="entry name" value="Pectin_lyase_fold/virulence"/>
</dbReference>
<evidence type="ECO:0000259" key="6">
    <source>
        <dbReference type="SMART" id="SM00656"/>
    </source>
</evidence>
<dbReference type="PANTHER" id="PTHR31683">
    <property type="entry name" value="PECTATE LYASE 18-RELATED"/>
    <property type="match status" value="1"/>
</dbReference>
<dbReference type="GO" id="GO:0005576">
    <property type="term" value="C:extracellular region"/>
    <property type="evidence" value="ECO:0007669"/>
    <property type="project" value="UniProtKB-SubCell"/>
</dbReference>
<dbReference type="PANTHER" id="PTHR31683:SF18">
    <property type="entry name" value="PECTATE LYASE 21-RELATED"/>
    <property type="match status" value="1"/>
</dbReference>
<evidence type="ECO:0000256" key="4">
    <source>
        <dbReference type="RuleBase" id="RU361173"/>
    </source>
</evidence>
<dbReference type="SMART" id="SM00656">
    <property type="entry name" value="Amb_all"/>
    <property type="match status" value="1"/>
</dbReference>
<protein>
    <submittedName>
        <fullName evidence="7">Pectate lyase</fullName>
    </submittedName>
</protein>
<sequence length="2059" mass="222193">MKTKISVITTLLLSTILTGCQEESSINVKEAPAPAIQGTFVDSPVAGLSYTSLSVPDGVTDANGQFNYFRGEAITFAIGDIAFPSIAASNILSPLNLFSTDTVFHPAVVNSLRLFQSLDSDGDVSNGITISATAADAATINLSEGQTITDYFSRSEDEFAADVNVWLANAGTPTTELIDADQAILHFVDFVYKQYNSTQPNAFNLSLFTGDVYNPLVKGSTAGIEILNFSPADDTNSTGTFTRTADGEIIGNGNYEFIFGDRVLAFTTAVNGESNTQYLISRSFNTVDSVYSLCHQSDDASLSDMIAKCDSNDDAKNNIIVFSEEQAAIELENLNNLAEQNSKALIEDFNTTTEDFFKSTYKSVSDEIGSAALYFKTGGSLELDAENGNIVLEGDRFSIGNTLPGKETSPSDTLGKGIYNLSEGFTISFDVIAHNDAGTLSLYVDNNTTGQDNSVHGKASKFYSKAITAENLPQGQRFTYTYKPGEDVVTGPDLDSESAQGVLNAEIKNSFLQIRTDSAASITLDNLELITVATDVPEIEEPTDPTTPPTGGDTTTPFPFVTDFTTVTGDLFSTDFSAITAADGSIVPMFKKTGGSVSVIDTGLEINSGRFTMGNTTPNVETTETDQSTTGSFDLSRPYQILIDIVSVSDPDGDNNFQIYVDNNTSSSSKSIHGSSSKFYNELINTLVPDTTLVVEGKIATATSFLQLRTENGGTVVIKNLRIEYLDDPSVFKCNSSPELYFCDDFSAGDLSNWKIIAKPDNTAGAVGEFDILDLSGNNVMRYTAGGVGGELILATEDALQNVPDTGNYFFEADIRPRQNSTTASKQLYLMARYESEGNWLAGGLNVQNSTSSTQVEVAVTVDGSISRPVQAKSPILLGEKGGTTDGVWYTTRFEMIDSELTAYLNGEKMGTISDSTYSARGLIGLFTNNRSFELDNVKVGDPSIKPIQLTLDYKDPAWDASTTTDPFIINVTAIKNDGVTTDTFSVTSSNKDVVSADVSGDVVTLSPLSAGEATIKFVSGSDETIIRTIEVNVVEGFVMPSTDYGDLSGKLMPEKSADNQFVDTLISIDFDTTGVTPTLGSLGEVRIYKQSDDTLVDTLKVGKNIDVIGYPGQDRIRAVNYFPISLEDNTLIIKPRNSVLEYGQTYRVVIGDDVVTGAKLNDMDFAGLGNNSQWTFTTKVNIPAGNELLVDDNDVADFRTVQGALNFAMQHLDKDEQTTVSIKDGTYNELLFLRNKNNITLQGESQNNTIIQYENYETLNSGSGGSAALGGGTPNGGRSVFLVEGTDMLVINNLTLKNTHIRSNSVSNQAETIYFNSQYRLVANNANFISEQDTLLLKGYTWFYNTLVAGNVDFIWGYPVTSLFEDSEIRTLGDSKNGDPTQDTKGGYVLQARVPVETDPGFIFLNNEFTNGPGPIGNGVLDNSTYLARSSGSSSYFDNVTLINNKFDTHIATVGWAIQGVENQPAPNPEAPSATSGWREYGSMDMQGNALDLSTRNGGYILQTSEVAQLLERDSIFASYGDGAGWTPTPLPVPVLPDEPVKVIPVNVNLGFAGYNFDVTGGTNGTVVTVDNGSSLKAALSEAKATSTPIIIYVDGVITDANSGGDGLSIQIKDMDNVSIVGVADRGHLDGIGIEIRRANNIIIQNLKINQVLTGGKDGISIEGDENGSTSNIWIDHNELYSSLDSDQDFYDGLIDSKSGAQNITISYNYLHDSWKTSLHGHSDDDTSTNKNRFITFHHNRFENIVSRVPLFRFGRGHVFNNYYNNITSSAINSRMGAELQIEGNYFENTKNPVISFYSDTIGYWNTSGNYLSDTVTWGEVPDGDVAGEVTENGITPTSSYQVPYEYTLTPVMAIKDHVIAHAGIGKIDQSDLDIPTIEEPTEPPIQEPLGLPFTENFSANNADEFFSNRYRDLSGLAGSNTPLFHRVTGSVQVSNGKLTMTGTRISIANTTPTINTTGDDTQTSGLLDLSNNYQVTFKVDAVSGNTAKSFQIYVDNNTSGSANSIHNGSSKFYSIKLEELVLGQTYTVDGFVATPTSFITIRTESEATITIDELTIQ</sequence>
<dbReference type="GO" id="GO:0016787">
    <property type="term" value="F:hydrolase activity"/>
    <property type="evidence" value="ECO:0007669"/>
    <property type="project" value="UniProtKB-KW"/>
</dbReference>
<dbReference type="InterPro" id="IPR012334">
    <property type="entry name" value="Pectin_lyas_fold"/>
</dbReference>
<dbReference type="PROSITE" id="PS51257">
    <property type="entry name" value="PROKAR_LIPOPROTEIN"/>
    <property type="match status" value="1"/>
</dbReference>
<dbReference type="InterPro" id="IPR000070">
    <property type="entry name" value="Pectinesterase_cat"/>
</dbReference>
<proteinExistence type="inferred from homology"/>
<dbReference type="SUPFAM" id="SSF51126">
    <property type="entry name" value="Pectin lyase-like"/>
    <property type="match status" value="2"/>
</dbReference>
<dbReference type="Proteomes" id="UP000027154">
    <property type="component" value="Unassembled WGS sequence"/>
</dbReference>
<feature type="domain" description="Pectate lyase" evidence="6">
    <location>
        <begin position="1564"/>
        <end position="1794"/>
    </location>
</feature>